<dbReference type="Proteomes" id="UP000054516">
    <property type="component" value="Unassembled WGS sequence"/>
</dbReference>
<proteinExistence type="predicted"/>
<dbReference type="Gene3D" id="3.40.50.1580">
    <property type="entry name" value="Nucleoside phosphorylase domain"/>
    <property type="match status" value="1"/>
</dbReference>
<protein>
    <submittedName>
        <fullName evidence="2">Putative ankyrin repeat-containing protein</fullName>
    </submittedName>
</protein>
<dbReference type="PANTHER" id="PTHR46082">
    <property type="entry name" value="ATP/GTP-BINDING PROTEIN-RELATED"/>
    <property type="match status" value="1"/>
</dbReference>
<dbReference type="AlphaFoldDB" id="A0A1S8ABC0"/>
<feature type="domain" description="Nucleoside phosphorylase" evidence="1">
    <location>
        <begin position="16"/>
        <end position="264"/>
    </location>
</feature>
<keyword evidence="3" id="KW-1185">Reference proteome</keyword>
<name>A0A1S8ABC0_ROSNE</name>
<dbReference type="SUPFAM" id="SSF53167">
    <property type="entry name" value="Purine and uridine phosphorylases"/>
    <property type="match status" value="1"/>
</dbReference>
<sequence length="293" mass="32557">MLDEKHPQLPMGAGDNNNYSFGRIKNHNIVITSLPDDGYGKANAAFVALNMYRTFPSLQEFLMVGIAGGAPINADVRLGDVVVSTKIHEYDLGKALSEGRFEPTAIQLRPSQGLRMAVTALRADHESQPSRIPSILSQMAKDNQHMERYASRKPLQDNLFDSGYAHPESARSCDNCDRSKLVKREKRNDDHPRIHYGIIASGDQVIKSAETRDKLAKRCNALCFEMEAAGFTESLQCLVIRSICDYSDSHKNDQWQRYAAATAAAYTKELLCVMASPEVTKSRVDKGLYEKGA</sequence>
<dbReference type="GO" id="GO:0003824">
    <property type="term" value="F:catalytic activity"/>
    <property type="evidence" value="ECO:0007669"/>
    <property type="project" value="InterPro"/>
</dbReference>
<dbReference type="OMA" id="HMERYAS"/>
<dbReference type="STRING" id="77044.A0A1S8ABC0"/>
<reference evidence="2" key="1">
    <citation type="submission" date="2016-03" db="EMBL/GenBank/DDBJ databases">
        <title>Draft genome sequence of Rosellinia necatrix.</title>
        <authorList>
            <person name="Kanematsu S."/>
        </authorList>
    </citation>
    <scope>NUCLEOTIDE SEQUENCE [LARGE SCALE GENOMIC DNA]</scope>
    <source>
        <strain evidence="2">W97</strain>
    </source>
</reference>
<evidence type="ECO:0000313" key="3">
    <source>
        <dbReference type="Proteomes" id="UP000054516"/>
    </source>
</evidence>
<accession>A0A1S8ABC0</accession>
<dbReference type="InterPro" id="IPR053137">
    <property type="entry name" value="NLR-like"/>
</dbReference>
<dbReference type="InterPro" id="IPR035994">
    <property type="entry name" value="Nucleoside_phosphorylase_sf"/>
</dbReference>
<dbReference type="PANTHER" id="PTHR46082:SF11">
    <property type="entry name" value="AAA+ ATPASE DOMAIN-CONTAINING PROTEIN-RELATED"/>
    <property type="match status" value="1"/>
</dbReference>
<evidence type="ECO:0000259" key="1">
    <source>
        <dbReference type="Pfam" id="PF01048"/>
    </source>
</evidence>
<dbReference type="OrthoDB" id="20872at2759"/>
<evidence type="ECO:0000313" key="2">
    <source>
        <dbReference type="EMBL" id="GAW27349.1"/>
    </source>
</evidence>
<organism evidence="2">
    <name type="scientific">Rosellinia necatrix</name>
    <name type="common">White root-rot fungus</name>
    <dbReference type="NCBI Taxonomy" id="77044"/>
    <lineage>
        <taxon>Eukaryota</taxon>
        <taxon>Fungi</taxon>
        <taxon>Dikarya</taxon>
        <taxon>Ascomycota</taxon>
        <taxon>Pezizomycotina</taxon>
        <taxon>Sordariomycetes</taxon>
        <taxon>Xylariomycetidae</taxon>
        <taxon>Xylariales</taxon>
        <taxon>Xylariaceae</taxon>
        <taxon>Rosellinia</taxon>
    </lineage>
</organism>
<dbReference type="GO" id="GO:0009116">
    <property type="term" value="P:nucleoside metabolic process"/>
    <property type="evidence" value="ECO:0007669"/>
    <property type="project" value="InterPro"/>
</dbReference>
<dbReference type="EMBL" id="DF977557">
    <property type="protein sequence ID" value="GAW27349.1"/>
    <property type="molecule type" value="Genomic_DNA"/>
</dbReference>
<gene>
    <name evidence="2" type="ORF">SAMD00023353_11200150</name>
</gene>
<dbReference type="Pfam" id="PF01048">
    <property type="entry name" value="PNP_UDP_1"/>
    <property type="match status" value="1"/>
</dbReference>
<dbReference type="InterPro" id="IPR000845">
    <property type="entry name" value="Nucleoside_phosphorylase_d"/>
</dbReference>